<dbReference type="InterPro" id="IPR036084">
    <property type="entry name" value="Ser_inhib-like_sf"/>
</dbReference>
<gene>
    <name evidence="4" type="ORF">HJG60_011445</name>
</gene>
<reference evidence="4 5" key="1">
    <citation type="journal article" date="2020" name="Nature">
        <title>Six reference-quality genomes reveal evolution of bat adaptations.</title>
        <authorList>
            <person name="Jebb D."/>
            <person name="Huang Z."/>
            <person name="Pippel M."/>
            <person name="Hughes G.M."/>
            <person name="Lavrichenko K."/>
            <person name="Devanna P."/>
            <person name="Winkler S."/>
            <person name="Jermiin L.S."/>
            <person name="Skirmuntt E.C."/>
            <person name="Katzourakis A."/>
            <person name="Burkitt-Gray L."/>
            <person name="Ray D.A."/>
            <person name="Sullivan K.A.M."/>
            <person name="Roscito J.G."/>
            <person name="Kirilenko B.M."/>
            <person name="Davalos L.M."/>
            <person name="Corthals A.P."/>
            <person name="Power M.L."/>
            <person name="Jones G."/>
            <person name="Ransome R.D."/>
            <person name="Dechmann D.K.N."/>
            <person name="Locatelli A.G."/>
            <person name="Puechmaille S.J."/>
            <person name="Fedrigo O."/>
            <person name="Jarvis E.D."/>
            <person name="Hiller M."/>
            <person name="Vernes S.C."/>
            <person name="Myers E.W."/>
            <person name="Teeling E.C."/>
        </authorList>
    </citation>
    <scope>NUCLEOTIDE SEQUENCE [LARGE SCALE GENOMIC DNA]</scope>
    <source>
        <strain evidence="4">Bat1K_MPI-CBG_1</strain>
    </source>
</reference>
<dbReference type="PANTHER" id="PTHR11339">
    <property type="entry name" value="EXTRACELLULAR MATRIX GLYCOPROTEIN RELATED"/>
    <property type="match status" value="1"/>
</dbReference>
<protein>
    <recommendedName>
        <fullName evidence="3">VWF/SSPO/Zonadhesin-like cysteine-rich domain-containing protein</fullName>
    </recommendedName>
</protein>
<dbReference type="EMBL" id="JABVXQ010000006">
    <property type="protein sequence ID" value="KAF6104551.1"/>
    <property type="molecule type" value="Genomic_DNA"/>
</dbReference>
<accession>A0A834A7Q9</accession>
<evidence type="ECO:0000256" key="2">
    <source>
        <dbReference type="SAM" id="MobiDB-lite"/>
    </source>
</evidence>
<evidence type="ECO:0000259" key="3">
    <source>
        <dbReference type="SMART" id="SM00832"/>
    </source>
</evidence>
<feature type="compositionally biased region" description="Low complexity" evidence="2">
    <location>
        <begin position="18"/>
        <end position="32"/>
    </location>
</feature>
<dbReference type="Pfam" id="PF08742">
    <property type="entry name" value="C8"/>
    <property type="match status" value="1"/>
</dbReference>
<dbReference type="PANTHER" id="PTHR11339:SF402">
    <property type="entry name" value="VWFD DOMAIN-CONTAINING PROTEIN"/>
    <property type="match status" value="1"/>
</dbReference>
<name>A0A834A7Q9_9CHIR</name>
<feature type="region of interest" description="Disordered" evidence="2">
    <location>
        <begin position="1"/>
        <end position="32"/>
    </location>
</feature>
<dbReference type="Proteomes" id="UP000664940">
    <property type="component" value="Unassembled WGS sequence"/>
</dbReference>
<comment type="caution">
    <text evidence="4">The sequence shown here is derived from an EMBL/GenBank/DDBJ whole genome shotgun (WGS) entry which is preliminary data.</text>
</comment>
<evidence type="ECO:0000313" key="4">
    <source>
        <dbReference type="EMBL" id="KAF6104551.1"/>
    </source>
</evidence>
<dbReference type="SUPFAM" id="SSF57567">
    <property type="entry name" value="Serine protease inhibitors"/>
    <property type="match status" value="1"/>
</dbReference>
<evidence type="ECO:0000256" key="1">
    <source>
        <dbReference type="ARBA" id="ARBA00023157"/>
    </source>
</evidence>
<keyword evidence="1" id="KW-1015">Disulfide bond</keyword>
<dbReference type="InterPro" id="IPR014853">
    <property type="entry name" value="VWF/SSPO/ZAN-like_Cys-rich_dom"/>
</dbReference>
<dbReference type="Gene3D" id="2.10.25.10">
    <property type="entry name" value="Laminin"/>
    <property type="match status" value="1"/>
</dbReference>
<evidence type="ECO:0000313" key="5">
    <source>
        <dbReference type="Proteomes" id="UP000664940"/>
    </source>
</evidence>
<dbReference type="AlphaFoldDB" id="A0A834A7Q9"/>
<sequence length="207" mass="22123">MAKDWLVPGSCWAPTGPPTTASRSSSPAPTAPSASPCPTAHLCELLLSPIFAECHRLIPPSLFFSTCVIDACRPEATCQSLEAYAALCRARGACSDWRNATGGLCNFTCPPEKVYKSCGPSQPRSCDSRTQTPGNKGLVEGCFCPDSHILFNSYTGICVPECPCVGPDGYPKYPGDRWVSNCQNCVCDKSSVSVRAGWPPAHVWTWG</sequence>
<organism evidence="4 5">
    <name type="scientific">Phyllostomus discolor</name>
    <name type="common">pale spear-nosed bat</name>
    <dbReference type="NCBI Taxonomy" id="89673"/>
    <lineage>
        <taxon>Eukaryota</taxon>
        <taxon>Metazoa</taxon>
        <taxon>Chordata</taxon>
        <taxon>Craniata</taxon>
        <taxon>Vertebrata</taxon>
        <taxon>Euteleostomi</taxon>
        <taxon>Mammalia</taxon>
        <taxon>Eutheria</taxon>
        <taxon>Laurasiatheria</taxon>
        <taxon>Chiroptera</taxon>
        <taxon>Yangochiroptera</taxon>
        <taxon>Phyllostomidae</taxon>
        <taxon>Phyllostominae</taxon>
        <taxon>Phyllostomus</taxon>
    </lineage>
</organism>
<proteinExistence type="predicted"/>
<dbReference type="CDD" id="cd19941">
    <property type="entry name" value="TIL"/>
    <property type="match status" value="1"/>
</dbReference>
<dbReference type="SMART" id="SM00832">
    <property type="entry name" value="C8"/>
    <property type="match status" value="1"/>
</dbReference>
<feature type="domain" description="VWF/SSPO/Zonadhesin-like cysteine-rich" evidence="3">
    <location>
        <begin position="39"/>
        <end position="106"/>
    </location>
</feature>
<dbReference type="InterPro" id="IPR050780">
    <property type="entry name" value="Mucin_vWF_Thrombospondin_sf"/>
</dbReference>